<keyword evidence="1" id="KW-1133">Transmembrane helix</keyword>
<evidence type="ECO:0000313" key="4">
    <source>
        <dbReference type="Proteomes" id="UP000319143"/>
    </source>
</evidence>
<evidence type="ECO:0000256" key="1">
    <source>
        <dbReference type="SAM" id="Phobius"/>
    </source>
</evidence>
<dbReference type="EMBL" id="SJPV01000006">
    <property type="protein sequence ID" value="TWU36140.1"/>
    <property type="molecule type" value="Genomic_DNA"/>
</dbReference>
<feature type="domain" description="VanZ-like" evidence="2">
    <location>
        <begin position="56"/>
        <end position="133"/>
    </location>
</feature>
<evidence type="ECO:0000313" key="3">
    <source>
        <dbReference type="EMBL" id="TWU36140.1"/>
    </source>
</evidence>
<accession>A0A5C6DH11</accession>
<feature type="transmembrane region" description="Helical" evidence="1">
    <location>
        <begin position="59"/>
        <end position="77"/>
    </location>
</feature>
<proteinExistence type="predicted"/>
<feature type="transmembrane region" description="Helical" evidence="1">
    <location>
        <begin position="21"/>
        <end position="39"/>
    </location>
</feature>
<keyword evidence="1" id="KW-0472">Membrane</keyword>
<gene>
    <name evidence="3" type="ORF">Poly41_38930</name>
</gene>
<keyword evidence="1" id="KW-0812">Transmembrane</keyword>
<sequence>MSTIPAYPTCDTTMQSVTKKTILGVRLAVATLVAYWVAIFVGTHLPNHVIHGPAISDKLMHFSAFAGLGLLLCYITTSDRLVRRFSMIAAIGLCYAAADEWSQGFVKGRTTDVMDFLADAAGLFAAIAVYLICRAIYYRWTATANEPRLDSVG</sequence>
<dbReference type="Pfam" id="PF04892">
    <property type="entry name" value="VanZ"/>
    <property type="match status" value="1"/>
</dbReference>
<dbReference type="InterPro" id="IPR006976">
    <property type="entry name" value="VanZ-like"/>
</dbReference>
<dbReference type="NCBIfam" id="NF037970">
    <property type="entry name" value="vanZ_1"/>
    <property type="match status" value="1"/>
</dbReference>
<dbReference type="PANTHER" id="PTHR28008">
    <property type="entry name" value="DOMAIN PROTEIN, PUTATIVE (AFU_ORTHOLOGUE AFUA_3G10980)-RELATED"/>
    <property type="match status" value="1"/>
</dbReference>
<organism evidence="3 4">
    <name type="scientific">Novipirellula artificiosorum</name>
    <dbReference type="NCBI Taxonomy" id="2528016"/>
    <lineage>
        <taxon>Bacteria</taxon>
        <taxon>Pseudomonadati</taxon>
        <taxon>Planctomycetota</taxon>
        <taxon>Planctomycetia</taxon>
        <taxon>Pirellulales</taxon>
        <taxon>Pirellulaceae</taxon>
        <taxon>Novipirellula</taxon>
    </lineage>
</organism>
<keyword evidence="4" id="KW-1185">Reference proteome</keyword>
<dbReference type="OrthoDB" id="288647at2"/>
<name>A0A5C6DH11_9BACT</name>
<dbReference type="AlphaFoldDB" id="A0A5C6DH11"/>
<feature type="transmembrane region" description="Helical" evidence="1">
    <location>
        <begin position="116"/>
        <end position="137"/>
    </location>
</feature>
<evidence type="ECO:0000259" key="2">
    <source>
        <dbReference type="Pfam" id="PF04892"/>
    </source>
</evidence>
<reference evidence="3 4" key="1">
    <citation type="submission" date="2019-02" db="EMBL/GenBank/DDBJ databases">
        <title>Deep-cultivation of Planctomycetes and their phenomic and genomic characterization uncovers novel biology.</title>
        <authorList>
            <person name="Wiegand S."/>
            <person name="Jogler M."/>
            <person name="Boedeker C."/>
            <person name="Pinto D."/>
            <person name="Vollmers J."/>
            <person name="Rivas-Marin E."/>
            <person name="Kohn T."/>
            <person name="Peeters S.H."/>
            <person name="Heuer A."/>
            <person name="Rast P."/>
            <person name="Oberbeckmann S."/>
            <person name="Bunk B."/>
            <person name="Jeske O."/>
            <person name="Meyerdierks A."/>
            <person name="Storesund J.E."/>
            <person name="Kallscheuer N."/>
            <person name="Luecker S."/>
            <person name="Lage O.M."/>
            <person name="Pohl T."/>
            <person name="Merkel B.J."/>
            <person name="Hornburger P."/>
            <person name="Mueller R.-W."/>
            <person name="Bruemmer F."/>
            <person name="Labrenz M."/>
            <person name="Spormann A.M."/>
            <person name="Op Den Camp H."/>
            <person name="Overmann J."/>
            <person name="Amann R."/>
            <person name="Jetten M.S.M."/>
            <person name="Mascher T."/>
            <person name="Medema M.H."/>
            <person name="Devos D.P."/>
            <person name="Kaster A.-K."/>
            <person name="Ovreas L."/>
            <person name="Rohde M."/>
            <person name="Galperin M.Y."/>
            <person name="Jogler C."/>
        </authorList>
    </citation>
    <scope>NUCLEOTIDE SEQUENCE [LARGE SCALE GENOMIC DNA]</scope>
    <source>
        <strain evidence="3 4">Poly41</strain>
    </source>
</reference>
<dbReference type="Proteomes" id="UP000319143">
    <property type="component" value="Unassembled WGS sequence"/>
</dbReference>
<comment type="caution">
    <text evidence="3">The sequence shown here is derived from an EMBL/GenBank/DDBJ whole genome shotgun (WGS) entry which is preliminary data.</text>
</comment>
<dbReference type="PANTHER" id="PTHR28008:SF1">
    <property type="entry name" value="DOMAIN PROTEIN, PUTATIVE (AFU_ORTHOLOGUE AFUA_3G10980)-RELATED"/>
    <property type="match status" value="1"/>
</dbReference>
<protein>
    <submittedName>
        <fullName evidence="3">VanZ like family protein</fullName>
    </submittedName>
</protein>